<dbReference type="AlphaFoldDB" id="A0A9D4F3H0"/>
<gene>
    <name evidence="1" type="ORF">DPMN_166925</name>
</gene>
<evidence type="ECO:0000313" key="1">
    <source>
        <dbReference type="EMBL" id="KAH3788777.1"/>
    </source>
</evidence>
<keyword evidence="2" id="KW-1185">Reference proteome</keyword>
<organism evidence="1 2">
    <name type="scientific">Dreissena polymorpha</name>
    <name type="common">Zebra mussel</name>
    <name type="synonym">Mytilus polymorpha</name>
    <dbReference type="NCBI Taxonomy" id="45954"/>
    <lineage>
        <taxon>Eukaryota</taxon>
        <taxon>Metazoa</taxon>
        <taxon>Spiralia</taxon>
        <taxon>Lophotrochozoa</taxon>
        <taxon>Mollusca</taxon>
        <taxon>Bivalvia</taxon>
        <taxon>Autobranchia</taxon>
        <taxon>Heteroconchia</taxon>
        <taxon>Euheterodonta</taxon>
        <taxon>Imparidentia</taxon>
        <taxon>Neoheterodontei</taxon>
        <taxon>Myida</taxon>
        <taxon>Dreissenoidea</taxon>
        <taxon>Dreissenidae</taxon>
        <taxon>Dreissena</taxon>
    </lineage>
</organism>
<dbReference type="Proteomes" id="UP000828390">
    <property type="component" value="Unassembled WGS sequence"/>
</dbReference>
<reference evidence="1" key="2">
    <citation type="submission" date="2020-11" db="EMBL/GenBank/DDBJ databases">
        <authorList>
            <person name="McCartney M.A."/>
            <person name="Auch B."/>
            <person name="Kono T."/>
            <person name="Mallez S."/>
            <person name="Becker A."/>
            <person name="Gohl D.M."/>
            <person name="Silverstein K.A.T."/>
            <person name="Koren S."/>
            <person name="Bechman K.B."/>
            <person name="Herman A."/>
            <person name="Abrahante J.E."/>
            <person name="Garbe J."/>
        </authorList>
    </citation>
    <scope>NUCLEOTIDE SEQUENCE</scope>
    <source>
        <strain evidence="1">Duluth1</strain>
        <tissue evidence="1">Whole animal</tissue>
    </source>
</reference>
<dbReference type="EMBL" id="JAIWYP010000008">
    <property type="protein sequence ID" value="KAH3788777.1"/>
    <property type="molecule type" value="Genomic_DNA"/>
</dbReference>
<evidence type="ECO:0000313" key="2">
    <source>
        <dbReference type="Proteomes" id="UP000828390"/>
    </source>
</evidence>
<reference evidence="1" key="1">
    <citation type="journal article" date="2019" name="bioRxiv">
        <title>The Genome of the Zebra Mussel, Dreissena polymorpha: A Resource for Invasive Species Research.</title>
        <authorList>
            <person name="McCartney M.A."/>
            <person name="Auch B."/>
            <person name="Kono T."/>
            <person name="Mallez S."/>
            <person name="Zhang Y."/>
            <person name="Obille A."/>
            <person name="Becker A."/>
            <person name="Abrahante J.E."/>
            <person name="Garbe J."/>
            <person name="Badalamenti J.P."/>
            <person name="Herman A."/>
            <person name="Mangelson H."/>
            <person name="Liachko I."/>
            <person name="Sullivan S."/>
            <person name="Sone E.D."/>
            <person name="Koren S."/>
            <person name="Silverstein K.A.T."/>
            <person name="Beckman K.B."/>
            <person name="Gohl D.M."/>
        </authorList>
    </citation>
    <scope>NUCLEOTIDE SEQUENCE</scope>
    <source>
        <strain evidence="1">Duluth1</strain>
        <tissue evidence="1">Whole animal</tissue>
    </source>
</reference>
<accession>A0A9D4F3H0</accession>
<name>A0A9D4F3H0_DREPO</name>
<proteinExistence type="predicted"/>
<sequence>MASHLDGSTFTIGEVTSFLLLLIDNFQQDADDVVPARISESLIYRFVTWM</sequence>
<protein>
    <submittedName>
        <fullName evidence="1">Uncharacterized protein</fullName>
    </submittedName>
</protein>
<comment type="caution">
    <text evidence="1">The sequence shown here is derived from an EMBL/GenBank/DDBJ whole genome shotgun (WGS) entry which is preliminary data.</text>
</comment>